<evidence type="ECO:0000256" key="1">
    <source>
        <dbReference type="SAM" id="Phobius"/>
    </source>
</evidence>
<dbReference type="EMBL" id="BJYS01000001">
    <property type="protein sequence ID" value="GEO02650.1"/>
    <property type="molecule type" value="Genomic_DNA"/>
</dbReference>
<name>A0A512ASH8_9BACT</name>
<dbReference type="GO" id="GO:0000155">
    <property type="term" value="F:phosphorelay sensor kinase activity"/>
    <property type="evidence" value="ECO:0007669"/>
    <property type="project" value="InterPro"/>
</dbReference>
<feature type="transmembrane region" description="Helical" evidence="1">
    <location>
        <begin position="89"/>
        <end position="112"/>
    </location>
</feature>
<dbReference type="Proteomes" id="UP000321532">
    <property type="component" value="Unassembled WGS sequence"/>
</dbReference>
<evidence type="ECO:0000259" key="2">
    <source>
        <dbReference type="Pfam" id="PF06580"/>
    </source>
</evidence>
<feature type="transmembrane region" description="Helical" evidence="1">
    <location>
        <begin position="50"/>
        <end position="68"/>
    </location>
</feature>
<keyword evidence="1" id="KW-1133">Transmembrane helix</keyword>
<protein>
    <recommendedName>
        <fullName evidence="2">Signal transduction histidine kinase internal region domain-containing protein</fullName>
    </recommendedName>
</protein>
<dbReference type="PANTHER" id="PTHR34220:SF7">
    <property type="entry name" value="SENSOR HISTIDINE KINASE YPDA"/>
    <property type="match status" value="1"/>
</dbReference>
<dbReference type="PANTHER" id="PTHR34220">
    <property type="entry name" value="SENSOR HISTIDINE KINASE YPDA"/>
    <property type="match status" value="1"/>
</dbReference>
<keyword evidence="1" id="KW-0472">Membrane</keyword>
<dbReference type="OrthoDB" id="927174at2"/>
<gene>
    <name evidence="3" type="ORF">AAE02nite_03140</name>
</gene>
<sequence length="358" mass="41661">MKVKLMRKRTNVIMRHLAFKIGAALVLAIVWTFLLAYLLFGYFLYQTEHLLFDLANSFVMFYLFYEGYIRIITFLDRRFPKWQMNAEKYIVGLVLFKVYSLLVFVLVSFLPARLLFGDVFISPLSDAAELRLSFIMLVLVSALYYGILTSFHIFKNIHQASLQAEKMQKEIAQAQFDTLKSQVNPHFLFNSLNVLTSLIPLDPDMAEKFTEQLSKAYRYVLEHKADDMVLLKTELEFIHAYLFLIDIRFKDKLKLNINLPADRLHWLLPPLTLQLLIENAIKHNVLSKKSPLHIDIFVDENDYLCVTNNLQVRDDKMISTGVGLRNITNRYGYLTDKPTHFGVEGKSYVTKIPLLQSV</sequence>
<keyword evidence="1" id="KW-0812">Transmembrane</keyword>
<reference evidence="3 4" key="1">
    <citation type="submission" date="2019-07" db="EMBL/GenBank/DDBJ databases">
        <title>Whole genome shotgun sequence of Adhaeribacter aerolatus NBRC 106133.</title>
        <authorList>
            <person name="Hosoyama A."/>
            <person name="Uohara A."/>
            <person name="Ohji S."/>
            <person name="Ichikawa N."/>
        </authorList>
    </citation>
    <scope>NUCLEOTIDE SEQUENCE [LARGE SCALE GENOMIC DNA]</scope>
    <source>
        <strain evidence="3 4">NBRC 106133</strain>
    </source>
</reference>
<accession>A0A512ASH8</accession>
<dbReference type="AlphaFoldDB" id="A0A512ASH8"/>
<dbReference type="Pfam" id="PF06580">
    <property type="entry name" value="His_kinase"/>
    <property type="match status" value="1"/>
</dbReference>
<evidence type="ECO:0000313" key="3">
    <source>
        <dbReference type="EMBL" id="GEO02650.1"/>
    </source>
</evidence>
<comment type="caution">
    <text evidence="3">The sequence shown here is derived from an EMBL/GenBank/DDBJ whole genome shotgun (WGS) entry which is preliminary data.</text>
</comment>
<feature type="domain" description="Signal transduction histidine kinase internal region" evidence="2">
    <location>
        <begin position="174"/>
        <end position="253"/>
    </location>
</feature>
<dbReference type="GO" id="GO:0016020">
    <property type="term" value="C:membrane"/>
    <property type="evidence" value="ECO:0007669"/>
    <property type="project" value="InterPro"/>
</dbReference>
<keyword evidence="4" id="KW-1185">Reference proteome</keyword>
<feature type="transmembrane region" description="Helical" evidence="1">
    <location>
        <begin position="21"/>
        <end position="44"/>
    </location>
</feature>
<dbReference type="InterPro" id="IPR050640">
    <property type="entry name" value="Bact_2-comp_sensor_kinase"/>
</dbReference>
<dbReference type="InterPro" id="IPR010559">
    <property type="entry name" value="Sig_transdc_His_kin_internal"/>
</dbReference>
<proteinExistence type="predicted"/>
<evidence type="ECO:0000313" key="4">
    <source>
        <dbReference type="Proteomes" id="UP000321532"/>
    </source>
</evidence>
<dbReference type="RefSeq" id="WP_146894675.1">
    <property type="nucleotide sequence ID" value="NZ_BJYS01000001.1"/>
</dbReference>
<feature type="transmembrane region" description="Helical" evidence="1">
    <location>
        <begin position="132"/>
        <end position="154"/>
    </location>
</feature>
<organism evidence="3 4">
    <name type="scientific">Adhaeribacter aerolatus</name>
    <dbReference type="NCBI Taxonomy" id="670289"/>
    <lineage>
        <taxon>Bacteria</taxon>
        <taxon>Pseudomonadati</taxon>
        <taxon>Bacteroidota</taxon>
        <taxon>Cytophagia</taxon>
        <taxon>Cytophagales</taxon>
        <taxon>Hymenobacteraceae</taxon>
        <taxon>Adhaeribacter</taxon>
    </lineage>
</organism>